<feature type="transmembrane region" description="Helical" evidence="1">
    <location>
        <begin position="369"/>
        <end position="387"/>
    </location>
</feature>
<dbReference type="EMBL" id="KN822004">
    <property type="protein sequence ID" value="KIM70734.1"/>
    <property type="molecule type" value="Genomic_DNA"/>
</dbReference>
<reference evidence="3" key="2">
    <citation type="submission" date="2015-01" db="EMBL/GenBank/DDBJ databases">
        <title>Evolutionary Origins and Diversification of the Mycorrhizal Mutualists.</title>
        <authorList>
            <consortium name="DOE Joint Genome Institute"/>
            <consortium name="Mycorrhizal Genomics Consortium"/>
            <person name="Kohler A."/>
            <person name="Kuo A."/>
            <person name="Nagy L.G."/>
            <person name="Floudas D."/>
            <person name="Copeland A."/>
            <person name="Barry K.W."/>
            <person name="Cichocki N."/>
            <person name="Veneault-Fourrey C."/>
            <person name="LaButti K."/>
            <person name="Lindquist E.A."/>
            <person name="Lipzen A."/>
            <person name="Lundell T."/>
            <person name="Morin E."/>
            <person name="Murat C."/>
            <person name="Riley R."/>
            <person name="Ohm R."/>
            <person name="Sun H."/>
            <person name="Tunlid A."/>
            <person name="Henrissat B."/>
            <person name="Grigoriev I.V."/>
            <person name="Hibbett D.S."/>
            <person name="Martin F."/>
        </authorList>
    </citation>
    <scope>NUCLEOTIDE SEQUENCE [LARGE SCALE GENOMIC DNA]</scope>
    <source>
        <strain evidence="3">Foug A</strain>
    </source>
</reference>
<keyword evidence="1" id="KW-0812">Transmembrane</keyword>
<evidence type="ECO:0000313" key="3">
    <source>
        <dbReference type="Proteomes" id="UP000053989"/>
    </source>
</evidence>
<dbReference type="OrthoDB" id="2674421at2759"/>
<dbReference type="AlphaFoldDB" id="A0A0C3ERI4"/>
<proteinExistence type="predicted"/>
<dbReference type="HOGENOM" id="CLU_015091_3_2_1"/>
<feature type="transmembrane region" description="Helical" evidence="1">
    <location>
        <begin position="394"/>
        <end position="415"/>
    </location>
</feature>
<accession>A0A0C3ERI4</accession>
<keyword evidence="1" id="KW-0472">Membrane</keyword>
<dbReference type="InParanoid" id="A0A0C3ERI4"/>
<reference evidence="2 3" key="1">
    <citation type="submission" date="2014-04" db="EMBL/GenBank/DDBJ databases">
        <authorList>
            <consortium name="DOE Joint Genome Institute"/>
            <person name="Kuo A."/>
            <person name="Kohler A."/>
            <person name="Nagy L.G."/>
            <person name="Floudas D."/>
            <person name="Copeland A."/>
            <person name="Barry K.W."/>
            <person name="Cichocki N."/>
            <person name="Veneault-Fourrey C."/>
            <person name="LaButti K."/>
            <person name="Lindquist E.A."/>
            <person name="Lipzen A."/>
            <person name="Lundell T."/>
            <person name="Morin E."/>
            <person name="Murat C."/>
            <person name="Sun H."/>
            <person name="Tunlid A."/>
            <person name="Henrissat B."/>
            <person name="Grigoriev I.V."/>
            <person name="Hibbett D.S."/>
            <person name="Martin F."/>
            <person name="Nordberg H.P."/>
            <person name="Cantor M.N."/>
            <person name="Hua S.X."/>
        </authorList>
    </citation>
    <scope>NUCLEOTIDE SEQUENCE [LARGE SCALE GENOMIC DNA]</scope>
    <source>
        <strain evidence="2 3">Foug A</strain>
    </source>
</reference>
<gene>
    <name evidence="2" type="ORF">SCLCIDRAFT_100795</name>
</gene>
<dbReference type="Proteomes" id="UP000053989">
    <property type="component" value="Unassembled WGS sequence"/>
</dbReference>
<organism evidence="2 3">
    <name type="scientific">Scleroderma citrinum Foug A</name>
    <dbReference type="NCBI Taxonomy" id="1036808"/>
    <lineage>
        <taxon>Eukaryota</taxon>
        <taxon>Fungi</taxon>
        <taxon>Dikarya</taxon>
        <taxon>Basidiomycota</taxon>
        <taxon>Agaricomycotina</taxon>
        <taxon>Agaricomycetes</taxon>
        <taxon>Agaricomycetidae</taxon>
        <taxon>Boletales</taxon>
        <taxon>Sclerodermatineae</taxon>
        <taxon>Sclerodermataceae</taxon>
        <taxon>Scleroderma</taxon>
    </lineage>
</organism>
<keyword evidence="3" id="KW-1185">Reference proteome</keyword>
<name>A0A0C3ERI4_9AGAM</name>
<keyword evidence="1" id="KW-1133">Transmembrane helix</keyword>
<feature type="non-terminal residue" evidence="2">
    <location>
        <position position="1"/>
    </location>
</feature>
<evidence type="ECO:0000313" key="2">
    <source>
        <dbReference type="EMBL" id="KIM70734.1"/>
    </source>
</evidence>
<protein>
    <submittedName>
        <fullName evidence="2">Uncharacterized protein</fullName>
    </submittedName>
</protein>
<sequence>WAPFVHPEGQPYFTRVLPEFRVVVDLNVHEPFQEFIDFWVKQMVDLVHMQENHLPAGALELYLEPHEHDPHQSCSYYLVSHSTRKVFWLEEVSSESLGMAPVVSDSHFDIALERLYWVHVEYFPNHITVEVPLHVLDDIILVLSHGQIDRMTSSTSTFPYTADKCEKMLGLLHDNLGQPPSGYLFCVMARVMGAIAHQRFTTFYGEGNAQLDRLQQVLPCDIVEYPRVTAICNLVMWGFPGGYLARLEELFLNNQVFADHWTDFMSSCLQDWSTSLSWVLFPTESNLVCLRSSSLVLSMVGGTSLSCAVPTILSCVASIASGSILHSRHQQLTNVSASAAVQYMGAAKMSSPMGLLPLAVVYSIPRASYFWGLCFIGMHFFVLLYHMVGTIGRLAVATSCALLVTLVCAVLWVSAPEEEQSFFGHILSLRPTLPFCGHGESYLHPPGAELEHMV</sequence>
<evidence type="ECO:0000256" key="1">
    <source>
        <dbReference type="SAM" id="Phobius"/>
    </source>
</evidence>